<organism evidence="18 19">
    <name type="scientific">Homarus americanus</name>
    <name type="common">American lobster</name>
    <dbReference type="NCBI Taxonomy" id="6706"/>
    <lineage>
        <taxon>Eukaryota</taxon>
        <taxon>Metazoa</taxon>
        <taxon>Ecdysozoa</taxon>
        <taxon>Arthropoda</taxon>
        <taxon>Crustacea</taxon>
        <taxon>Multicrustacea</taxon>
        <taxon>Malacostraca</taxon>
        <taxon>Eumalacostraca</taxon>
        <taxon>Eucarida</taxon>
        <taxon>Decapoda</taxon>
        <taxon>Pleocyemata</taxon>
        <taxon>Astacidea</taxon>
        <taxon>Nephropoidea</taxon>
        <taxon>Nephropidae</taxon>
        <taxon>Homarus</taxon>
    </lineage>
</organism>
<comment type="similarity">
    <text evidence="2">Belongs to the histidine acid phosphatase family. MINPP1 subfamily.</text>
</comment>
<evidence type="ECO:0000256" key="13">
    <source>
        <dbReference type="ARBA" id="ARBA00043671"/>
    </source>
</evidence>
<evidence type="ECO:0000256" key="9">
    <source>
        <dbReference type="ARBA" id="ARBA00023136"/>
    </source>
</evidence>
<dbReference type="PIRSF" id="PIRSF000894">
    <property type="entry name" value="Acid_phosphatase"/>
    <property type="match status" value="1"/>
</dbReference>
<keyword evidence="7 17" id="KW-0732">Signal</keyword>
<sequence>MRRQTHTTFCCWVLVLWFLSAAAAAATVTVTAPQGQTEDLYCFTDDLTPYNKFSTKTAYSLARGEFTHDDLVPKGCEARQAWHLVRHGTRYPSEDDIAAFLLVLPDLQADVLGHRELESLSARYQEAIPNLLRQPFTNDSFKFRHTARQRTAESARAYANGLFGHDFYEVCDKYVTEVDDNPEADRENQLFQDGPEMTSVVASVSRRLGVGLEFGEVEVLYDACRFYKAWDPTAASPWCVAFTPDDLKVLEYWKDLHYYYIEGYGYNVDYEMACRPLQDLLQHFSAISPPLQVMARLGLYKDASPPSHDHIDPNRVWRTSEHGSFATNIAFTLSFCSQEDEWWVSAAVSEKVVVLGGCASPLGCTWEEFITTYGNLLQCDFDAICQNTDSGTPTSSGECCVVRDKLT</sequence>
<evidence type="ECO:0000256" key="10">
    <source>
        <dbReference type="ARBA" id="ARBA00023180"/>
    </source>
</evidence>
<evidence type="ECO:0000256" key="3">
    <source>
        <dbReference type="ARBA" id="ARBA00012976"/>
    </source>
</evidence>
<feature type="disulfide bond" evidence="16">
    <location>
        <begin position="224"/>
        <end position="239"/>
    </location>
</feature>
<evidence type="ECO:0000256" key="14">
    <source>
        <dbReference type="ARBA" id="ARBA00043691"/>
    </source>
</evidence>
<dbReference type="InterPro" id="IPR000560">
    <property type="entry name" value="His_Pase_clade-2"/>
</dbReference>
<keyword evidence="6" id="KW-1003">Cell membrane</keyword>
<keyword evidence="10" id="KW-0325">Glycoprotein</keyword>
<dbReference type="AlphaFoldDB" id="A0A8J5JD23"/>
<comment type="catalytic activity">
    <reaction evidence="12">
        <text>1D-myo-inositol 1,2,5,6-tetrakisphosphate + H2O = 1D-myo-inositol 1,2,6-trisphosphate + phosphate</text>
        <dbReference type="Rhea" id="RHEA:77119"/>
        <dbReference type="ChEBI" id="CHEBI:15377"/>
        <dbReference type="ChEBI" id="CHEBI:43474"/>
        <dbReference type="ChEBI" id="CHEBI:195535"/>
        <dbReference type="ChEBI" id="CHEBI:195537"/>
        <dbReference type="EC" id="3.1.3.62"/>
    </reaction>
    <physiologicalReaction direction="left-to-right" evidence="12">
        <dbReference type="Rhea" id="RHEA:77120"/>
    </physiologicalReaction>
</comment>
<dbReference type="InterPro" id="IPR016274">
    <property type="entry name" value="Histidine_acid_Pase_euk"/>
</dbReference>
<dbReference type="EC" id="3.1.3.80" evidence="3"/>
<keyword evidence="8" id="KW-0378">Hydrolase</keyword>
<reference evidence="18" key="1">
    <citation type="journal article" date="2021" name="Sci. Adv.">
        <title>The American lobster genome reveals insights on longevity, neural, and immune adaptations.</title>
        <authorList>
            <person name="Polinski J.M."/>
            <person name="Zimin A.V."/>
            <person name="Clark K.F."/>
            <person name="Kohn A.B."/>
            <person name="Sadowski N."/>
            <person name="Timp W."/>
            <person name="Ptitsyn A."/>
            <person name="Khanna P."/>
            <person name="Romanova D.Y."/>
            <person name="Williams P."/>
            <person name="Greenwood S.J."/>
            <person name="Moroz L.L."/>
            <person name="Walt D.R."/>
            <person name="Bodnar A.G."/>
        </authorList>
    </citation>
    <scope>NUCLEOTIDE SEQUENCE</scope>
    <source>
        <strain evidence="18">GMGI-L3</strain>
    </source>
</reference>
<evidence type="ECO:0000313" key="18">
    <source>
        <dbReference type="EMBL" id="KAG7154814.1"/>
    </source>
</evidence>
<evidence type="ECO:0000256" key="4">
    <source>
        <dbReference type="ARBA" id="ARBA00013040"/>
    </source>
</evidence>
<evidence type="ECO:0000313" key="19">
    <source>
        <dbReference type="Proteomes" id="UP000747542"/>
    </source>
</evidence>
<dbReference type="GO" id="GO:0003993">
    <property type="term" value="F:acid phosphatase activity"/>
    <property type="evidence" value="ECO:0007669"/>
    <property type="project" value="TreeGrafter"/>
</dbReference>
<dbReference type="InterPro" id="IPR029033">
    <property type="entry name" value="His_PPase_superfam"/>
</dbReference>
<evidence type="ECO:0000256" key="5">
    <source>
        <dbReference type="ARBA" id="ARBA00018097"/>
    </source>
</evidence>
<dbReference type="EC" id="3.1.3.62" evidence="4"/>
<feature type="signal peptide" evidence="17">
    <location>
        <begin position="1"/>
        <end position="25"/>
    </location>
</feature>
<keyword evidence="16" id="KW-1015">Disulfide bond</keyword>
<comment type="subcellular location">
    <subcellularLocation>
        <location evidence="1">Cell membrane</location>
    </subcellularLocation>
</comment>
<name>A0A8J5JD23_HOMAM</name>
<evidence type="ECO:0000256" key="11">
    <source>
        <dbReference type="ARBA" id="ARBA00031642"/>
    </source>
</evidence>
<comment type="catalytic activity">
    <reaction evidence="15">
        <text>(2R)-2,3-bisphosphoglycerate + H2O = (2R)-2-phosphoglycerate + phosphate</text>
        <dbReference type="Rhea" id="RHEA:27381"/>
        <dbReference type="ChEBI" id="CHEBI:15377"/>
        <dbReference type="ChEBI" id="CHEBI:43474"/>
        <dbReference type="ChEBI" id="CHEBI:58248"/>
        <dbReference type="ChEBI" id="CHEBI:58289"/>
        <dbReference type="EC" id="3.1.3.80"/>
    </reaction>
    <physiologicalReaction direction="left-to-right" evidence="15">
        <dbReference type="Rhea" id="RHEA:27382"/>
    </physiologicalReaction>
</comment>
<dbReference type="GO" id="GO:0034417">
    <property type="term" value="F:bisphosphoglycerate 3-phosphatase activity"/>
    <property type="evidence" value="ECO:0007669"/>
    <property type="project" value="UniProtKB-EC"/>
</dbReference>
<protein>
    <recommendedName>
        <fullName evidence="5">Multiple inositol polyphosphate phosphatase 1</fullName>
        <ecNumber evidence="4">3.1.3.62</ecNumber>
        <ecNumber evidence="3">3.1.3.80</ecNumber>
    </recommendedName>
    <alternativeName>
        <fullName evidence="11">2,3-bisphosphoglycerate 3-phosphatase</fullName>
    </alternativeName>
</protein>
<keyword evidence="9" id="KW-0472">Membrane</keyword>
<evidence type="ECO:0000256" key="17">
    <source>
        <dbReference type="SAM" id="SignalP"/>
    </source>
</evidence>
<dbReference type="Gene3D" id="3.40.50.1240">
    <property type="entry name" value="Phosphoglycerate mutase-like"/>
    <property type="match status" value="1"/>
</dbReference>
<comment type="catalytic activity">
    <reaction evidence="13">
        <text>1D-myo-inositol 1,2,4,5,6-pentakisphosphate + H2O = 1D-myo-inositol 1,2,5,6-tetrakisphosphate + phosphate</text>
        <dbReference type="Rhea" id="RHEA:77115"/>
        <dbReference type="ChEBI" id="CHEBI:15377"/>
        <dbReference type="ChEBI" id="CHEBI:43474"/>
        <dbReference type="ChEBI" id="CHEBI:57798"/>
        <dbReference type="ChEBI" id="CHEBI:195535"/>
        <dbReference type="EC" id="3.1.3.62"/>
    </reaction>
    <physiologicalReaction direction="left-to-right" evidence="13">
        <dbReference type="Rhea" id="RHEA:77116"/>
    </physiologicalReaction>
</comment>
<feature type="chain" id="PRO_5035290378" description="Multiple inositol polyphosphate phosphatase 1" evidence="17">
    <location>
        <begin position="26"/>
        <end position="407"/>
    </location>
</feature>
<dbReference type="PANTHER" id="PTHR20963">
    <property type="entry name" value="MULTIPLE INOSITOL POLYPHOSPHATE PHOSPHATASE-RELATED"/>
    <property type="match status" value="1"/>
</dbReference>
<dbReference type="CDD" id="cd07061">
    <property type="entry name" value="HP_HAP_like"/>
    <property type="match status" value="1"/>
</dbReference>
<gene>
    <name evidence="18" type="primary">Mipp1-L2</name>
    <name evidence="18" type="ORF">Hamer_G024891</name>
</gene>
<proteinExistence type="inferred from homology"/>
<evidence type="ECO:0000256" key="15">
    <source>
        <dbReference type="ARBA" id="ARBA00043832"/>
    </source>
</evidence>
<evidence type="ECO:0000256" key="16">
    <source>
        <dbReference type="PIRSR" id="PIRSR000894-2"/>
    </source>
</evidence>
<evidence type="ECO:0000256" key="12">
    <source>
        <dbReference type="ARBA" id="ARBA00043668"/>
    </source>
</evidence>
<dbReference type="GO" id="GO:0005886">
    <property type="term" value="C:plasma membrane"/>
    <property type="evidence" value="ECO:0007669"/>
    <property type="project" value="UniProtKB-SubCell"/>
</dbReference>
<comment type="catalytic activity">
    <reaction evidence="14">
        <text>1D-myo-inositol hexakisphosphate + H2O = 1D-myo-inositol 1,2,4,5,6-pentakisphosphate + phosphate</text>
        <dbReference type="Rhea" id="RHEA:16989"/>
        <dbReference type="ChEBI" id="CHEBI:15377"/>
        <dbReference type="ChEBI" id="CHEBI:43474"/>
        <dbReference type="ChEBI" id="CHEBI:57798"/>
        <dbReference type="ChEBI" id="CHEBI:58130"/>
        <dbReference type="EC" id="3.1.3.62"/>
    </reaction>
    <physiologicalReaction direction="left-to-right" evidence="14">
        <dbReference type="Rhea" id="RHEA:16990"/>
    </physiologicalReaction>
</comment>
<evidence type="ECO:0000256" key="1">
    <source>
        <dbReference type="ARBA" id="ARBA00004236"/>
    </source>
</evidence>
<accession>A0A8J5JD23</accession>
<dbReference type="Proteomes" id="UP000747542">
    <property type="component" value="Unassembled WGS sequence"/>
</dbReference>
<dbReference type="GO" id="GO:0052745">
    <property type="term" value="F:inositol phosphate phosphatase activity"/>
    <property type="evidence" value="ECO:0007669"/>
    <property type="project" value="TreeGrafter"/>
</dbReference>
<dbReference type="EMBL" id="JAHLQT010043877">
    <property type="protein sequence ID" value="KAG7154814.1"/>
    <property type="molecule type" value="Genomic_DNA"/>
</dbReference>
<feature type="disulfide bond" evidence="16">
    <location>
        <begin position="358"/>
        <end position="364"/>
    </location>
</feature>
<keyword evidence="19" id="KW-1185">Reference proteome</keyword>
<evidence type="ECO:0000256" key="7">
    <source>
        <dbReference type="ARBA" id="ARBA00022729"/>
    </source>
</evidence>
<evidence type="ECO:0000256" key="8">
    <source>
        <dbReference type="ARBA" id="ARBA00022801"/>
    </source>
</evidence>
<evidence type="ECO:0000256" key="2">
    <source>
        <dbReference type="ARBA" id="ARBA00008422"/>
    </source>
</evidence>
<dbReference type="PANTHER" id="PTHR20963:SF8">
    <property type="entry name" value="MULTIPLE INOSITOL POLYPHOSPHATE PHOSPHATASE 1"/>
    <property type="match status" value="1"/>
</dbReference>
<dbReference type="SUPFAM" id="SSF53254">
    <property type="entry name" value="Phosphoglycerate mutase-like"/>
    <property type="match status" value="1"/>
</dbReference>
<comment type="caution">
    <text evidence="18">The sequence shown here is derived from an EMBL/GenBank/DDBJ whole genome shotgun (WGS) entry which is preliminary data.</text>
</comment>
<evidence type="ECO:0000256" key="6">
    <source>
        <dbReference type="ARBA" id="ARBA00022475"/>
    </source>
</evidence>